<dbReference type="PANTHER" id="PTHR43179">
    <property type="entry name" value="RHAMNOSYLTRANSFERASE WBBL"/>
    <property type="match status" value="1"/>
</dbReference>
<dbReference type="SUPFAM" id="SSF53448">
    <property type="entry name" value="Nucleotide-diphospho-sugar transferases"/>
    <property type="match status" value="1"/>
</dbReference>
<reference evidence="4 5" key="1">
    <citation type="submission" date="2024-07" db="EMBL/GenBank/DDBJ databases">
        <title>Genomic Encyclopedia of Type Strains, Phase V (KMG-V): Genome sequencing to study the core and pangenomes of soil and plant-associated prokaryotes.</title>
        <authorList>
            <person name="Whitman W."/>
        </authorList>
    </citation>
    <scope>NUCLEOTIDE SEQUENCE [LARGE SCALE GENOMIC DNA]</scope>
    <source>
        <strain evidence="4 5">USDA 222</strain>
    </source>
</reference>
<keyword evidence="5" id="KW-1185">Reference proteome</keyword>
<accession>A0ABV4GT21</accession>
<proteinExistence type="inferred from homology"/>
<evidence type="ECO:0000313" key="5">
    <source>
        <dbReference type="Proteomes" id="UP001565474"/>
    </source>
</evidence>
<sequence>MTAGMKVSETDASSGPAESLVSEVAVLIVGYRNSQDIVDCLTALSHATPSPAFDIFICENGGHDAYHRLVSALTSDGGPCLRGQSLGIEIDSNTSRFTNVQRLALRVRSSNVWVGCASDNLGYAGGINAWLRPLSAIPSWRAIWILNPDTQPTESALASLHERAKSGRKAMVGSTIVDSLDAAHVRFRGGLSWQKLAARDVAIGLGELLNVSCNIAAVEDAMDSPSGASMYVTRWCIERIGFMDESYFLFYEDMDWGLRARHLGLGYAADSIVVHKRGTTTGSAEASSAIPVLSVYLQHRNSVRFVRRHFPWSVPLRVAVSLMYALRFLLQGAPNNSRAAVQGLVAGLKGEMGRPKARMAQ</sequence>
<comment type="similarity">
    <text evidence="1">Belongs to the glycosyltransferase 2 family.</text>
</comment>
<keyword evidence="3 4" id="KW-0808">Transferase</keyword>
<dbReference type="RefSeq" id="WP_036045182.1">
    <property type="nucleotide sequence ID" value="NZ_JBGBYD010000002.1"/>
</dbReference>
<name>A0ABV4GT21_9BRAD</name>
<evidence type="ECO:0000256" key="3">
    <source>
        <dbReference type="ARBA" id="ARBA00022679"/>
    </source>
</evidence>
<dbReference type="EC" id="2.4.1.289" evidence="4"/>
<protein>
    <submittedName>
        <fullName evidence="4">N-acetylglucosaminyl-diphospho-decaprenol L-rhamnosyltransferase</fullName>
        <ecNumber evidence="4">2.4.1.289</ecNumber>
    </submittedName>
</protein>
<gene>
    <name evidence="4" type="ORF">ABH992_006813</name>
</gene>
<evidence type="ECO:0000256" key="2">
    <source>
        <dbReference type="ARBA" id="ARBA00022676"/>
    </source>
</evidence>
<organism evidence="4 5">
    <name type="scientific">Bradyrhizobium yuanmingense</name>
    <dbReference type="NCBI Taxonomy" id="108015"/>
    <lineage>
        <taxon>Bacteria</taxon>
        <taxon>Pseudomonadati</taxon>
        <taxon>Pseudomonadota</taxon>
        <taxon>Alphaproteobacteria</taxon>
        <taxon>Hyphomicrobiales</taxon>
        <taxon>Nitrobacteraceae</taxon>
        <taxon>Bradyrhizobium</taxon>
    </lineage>
</organism>
<dbReference type="EMBL" id="JBGBZN010000002">
    <property type="protein sequence ID" value="MEY9474414.1"/>
    <property type="molecule type" value="Genomic_DNA"/>
</dbReference>
<dbReference type="InterPro" id="IPR029044">
    <property type="entry name" value="Nucleotide-diphossugar_trans"/>
</dbReference>
<keyword evidence="2 4" id="KW-0328">Glycosyltransferase</keyword>
<dbReference type="PANTHER" id="PTHR43179:SF12">
    <property type="entry name" value="GALACTOFURANOSYLTRANSFERASE GLFT2"/>
    <property type="match status" value="1"/>
</dbReference>
<dbReference type="GO" id="GO:0102096">
    <property type="term" value="F:decaprenyl-N-acetyl-alpha-D-glucosaminyl-pyrophosphate:dTDP-alpha-L-rhamnose rhamnosyltransferase activity"/>
    <property type="evidence" value="ECO:0007669"/>
    <property type="project" value="UniProtKB-EC"/>
</dbReference>
<evidence type="ECO:0000313" key="4">
    <source>
        <dbReference type="EMBL" id="MEY9474414.1"/>
    </source>
</evidence>
<evidence type="ECO:0000256" key="1">
    <source>
        <dbReference type="ARBA" id="ARBA00006739"/>
    </source>
</evidence>
<dbReference type="Gene3D" id="3.90.550.10">
    <property type="entry name" value="Spore Coat Polysaccharide Biosynthesis Protein SpsA, Chain A"/>
    <property type="match status" value="1"/>
</dbReference>
<comment type="caution">
    <text evidence="4">The sequence shown here is derived from an EMBL/GenBank/DDBJ whole genome shotgun (WGS) entry which is preliminary data.</text>
</comment>
<dbReference type="Proteomes" id="UP001565474">
    <property type="component" value="Unassembled WGS sequence"/>
</dbReference>